<dbReference type="PROSITE" id="PS50110">
    <property type="entry name" value="RESPONSE_REGULATORY"/>
    <property type="match status" value="1"/>
</dbReference>
<evidence type="ECO:0000256" key="6">
    <source>
        <dbReference type="ARBA" id="ARBA00023163"/>
    </source>
</evidence>
<dbReference type="InterPro" id="IPR025943">
    <property type="entry name" value="Sigma_54_int_dom_ATP-bd_2"/>
</dbReference>
<dbReference type="InterPro" id="IPR003593">
    <property type="entry name" value="AAA+_ATPase"/>
</dbReference>
<dbReference type="Proteomes" id="UP000245125">
    <property type="component" value="Unassembled WGS sequence"/>
</dbReference>
<evidence type="ECO:0000256" key="4">
    <source>
        <dbReference type="ARBA" id="ARBA00023125"/>
    </source>
</evidence>
<dbReference type="InterPro" id="IPR001789">
    <property type="entry name" value="Sig_transdc_resp-reg_receiver"/>
</dbReference>
<evidence type="ECO:0000313" key="10">
    <source>
        <dbReference type="EMBL" id="SPQ00251.1"/>
    </source>
</evidence>
<dbReference type="CDD" id="cd00156">
    <property type="entry name" value="REC"/>
    <property type="match status" value="1"/>
</dbReference>
<dbReference type="InterPro" id="IPR025662">
    <property type="entry name" value="Sigma_54_int_dom_ATP-bd_1"/>
</dbReference>
<dbReference type="InterPro" id="IPR027417">
    <property type="entry name" value="P-loop_NTPase"/>
</dbReference>
<feature type="domain" description="Sigma-54 factor interaction" evidence="8">
    <location>
        <begin position="143"/>
        <end position="372"/>
    </location>
</feature>
<evidence type="ECO:0000256" key="3">
    <source>
        <dbReference type="ARBA" id="ARBA00023015"/>
    </source>
</evidence>
<dbReference type="EMBL" id="OUUY01000064">
    <property type="protein sequence ID" value="SPQ00251.1"/>
    <property type="molecule type" value="Genomic_DNA"/>
</dbReference>
<dbReference type="Pfam" id="PF25601">
    <property type="entry name" value="AAA_lid_14"/>
    <property type="match status" value="1"/>
</dbReference>
<dbReference type="SUPFAM" id="SSF52172">
    <property type="entry name" value="CheY-like"/>
    <property type="match status" value="1"/>
</dbReference>
<dbReference type="SUPFAM" id="SSF52540">
    <property type="entry name" value="P-loop containing nucleoside triphosphate hydrolases"/>
    <property type="match status" value="1"/>
</dbReference>
<dbReference type="Gene3D" id="1.10.8.60">
    <property type="match status" value="1"/>
</dbReference>
<keyword evidence="5" id="KW-0010">Activator</keyword>
<dbReference type="GO" id="GO:0005524">
    <property type="term" value="F:ATP binding"/>
    <property type="evidence" value="ECO:0007669"/>
    <property type="project" value="UniProtKB-KW"/>
</dbReference>
<evidence type="ECO:0000313" key="11">
    <source>
        <dbReference type="Proteomes" id="UP000245125"/>
    </source>
</evidence>
<evidence type="ECO:0000256" key="7">
    <source>
        <dbReference type="PROSITE-ProRule" id="PRU00169"/>
    </source>
</evidence>
<organism evidence="10 11">
    <name type="scientific">Candidatus Sulfobium mesophilum</name>
    <dbReference type="NCBI Taxonomy" id="2016548"/>
    <lineage>
        <taxon>Bacteria</taxon>
        <taxon>Pseudomonadati</taxon>
        <taxon>Nitrospirota</taxon>
        <taxon>Nitrospiria</taxon>
        <taxon>Nitrospirales</taxon>
        <taxon>Nitrospiraceae</taxon>
        <taxon>Candidatus Sulfobium</taxon>
    </lineage>
</organism>
<accession>A0A2U3QFQ1</accession>
<dbReference type="InterPro" id="IPR025944">
    <property type="entry name" value="Sigma_54_int_dom_CS"/>
</dbReference>
<protein>
    <submittedName>
        <fullName evidence="10">Acetoacetate metabolism regulatory protein AtoC</fullName>
    </submittedName>
</protein>
<dbReference type="GO" id="GO:0003677">
    <property type="term" value="F:DNA binding"/>
    <property type="evidence" value="ECO:0007669"/>
    <property type="project" value="UniProtKB-KW"/>
</dbReference>
<evidence type="ECO:0000256" key="1">
    <source>
        <dbReference type="ARBA" id="ARBA00022741"/>
    </source>
</evidence>
<evidence type="ECO:0000256" key="2">
    <source>
        <dbReference type="ARBA" id="ARBA00022840"/>
    </source>
</evidence>
<dbReference type="PROSITE" id="PS00675">
    <property type="entry name" value="SIGMA54_INTERACT_1"/>
    <property type="match status" value="1"/>
</dbReference>
<gene>
    <name evidence="10" type="primary">atoC</name>
    <name evidence="10" type="ORF">NBG4_20057</name>
</gene>
<dbReference type="PANTHER" id="PTHR32071">
    <property type="entry name" value="TRANSCRIPTIONAL REGULATORY PROTEIN"/>
    <property type="match status" value="1"/>
</dbReference>
<name>A0A2U3QFQ1_9BACT</name>
<evidence type="ECO:0000259" key="8">
    <source>
        <dbReference type="PROSITE" id="PS50045"/>
    </source>
</evidence>
<dbReference type="InterPro" id="IPR058031">
    <property type="entry name" value="AAA_lid_NorR"/>
</dbReference>
<keyword evidence="7" id="KW-0597">Phosphoprotein</keyword>
<dbReference type="CDD" id="cd00009">
    <property type="entry name" value="AAA"/>
    <property type="match status" value="1"/>
</dbReference>
<evidence type="ECO:0000256" key="5">
    <source>
        <dbReference type="ARBA" id="ARBA00023159"/>
    </source>
</evidence>
<feature type="domain" description="Response regulatory" evidence="9">
    <location>
        <begin position="4"/>
        <end position="118"/>
    </location>
</feature>
<keyword evidence="6" id="KW-0804">Transcription</keyword>
<dbReference type="InterPro" id="IPR002078">
    <property type="entry name" value="Sigma_54_int"/>
</dbReference>
<keyword evidence="3" id="KW-0805">Transcription regulation</keyword>
<dbReference type="AlphaFoldDB" id="A0A2U3QFQ1"/>
<dbReference type="Gene3D" id="3.40.50.2300">
    <property type="match status" value="1"/>
</dbReference>
<dbReference type="GO" id="GO:0000160">
    <property type="term" value="P:phosphorelay signal transduction system"/>
    <property type="evidence" value="ECO:0007669"/>
    <property type="project" value="InterPro"/>
</dbReference>
<keyword evidence="4" id="KW-0238">DNA-binding</keyword>
<feature type="modified residue" description="4-aspartylphosphate" evidence="7">
    <location>
        <position position="53"/>
    </location>
</feature>
<reference evidence="11" key="1">
    <citation type="submission" date="2018-03" db="EMBL/GenBank/DDBJ databases">
        <authorList>
            <person name="Zecchin S."/>
        </authorList>
    </citation>
    <scope>NUCLEOTIDE SEQUENCE [LARGE SCALE GENOMIC DNA]</scope>
</reference>
<keyword evidence="2" id="KW-0067">ATP-binding</keyword>
<dbReference type="OrthoDB" id="9763792at2"/>
<dbReference type="PROSITE" id="PS00688">
    <property type="entry name" value="SIGMA54_INTERACT_3"/>
    <property type="match status" value="1"/>
</dbReference>
<sequence>MTEKLLIIEDEETLRESLKRVFLREQYETDVAESAETALNMIDGRIYDLIITDIILPGISGIEFLKKCREQNPEQVVIIITAYASLETAVEALRAGAYDYIVKPIIHEEIKRIVRNALRERALRAENTILKKQIEERYDFDKIIGESRVVTDLIGEVKRVADAKSNVLILGETGTGKELFARAIHFNGSRRNNPFVPINCSAIPENLLESELFGYVKGAFTGAVNSKRGLFEEADGGTVFLDEIGDLSLSLQAKLLRVIDDHEIRPLGGVQTRKVDIRFITATNKEINKAVRDGSFREDLFFRINVMTLVLPPLRERKEDIIILAKHFLERYAAEIGKNVKFIDDTTYKVLTAYYWPGNVRELQNIIERAVLITDNNTVFPEHLPEGMKGVSTFSSESIEKILSIEDYTKEFILRYQHSYGEQKLSGLLGITRKSLWEKRKKWGISRR</sequence>
<dbReference type="InterPro" id="IPR011006">
    <property type="entry name" value="CheY-like_superfamily"/>
</dbReference>
<evidence type="ECO:0000259" key="9">
    <source>
        <dbReference type="PROSITE" id="PS50110"/>
    </source>
</evidence>
<dbReference type="FunFam" id="1.10.8.60:FF:000014">
    <property type="entry name" value="DNA-binding transcriptional regulator NtrC"/>
    <property type="match status" value="1"/>
</dbReference>
<dbReference type="FunFam" id="3.40.50.300:FF:000006">
    <property type="entry name" value="DNA-binding transcriptional regulator NtrC"/>
    <property type="match status" value="1"/>
</dbReference>
<dbReference type="Gene3D" id="3.40.50.300">
    <property type="entry name" value="P-loop containing nucleotide triphosphate hydrolases"/>
    <property type="match status" value="1"/>
</dbReference>
<dbReference type="Pfam" id="PF00072">
    <property type="entry name" value="Response_reg"/>
    <property type="match status" value="1"/>
</dbReference>
<dbReference type="Pfam" id="PF00158">
    <property type="entry name" value="Sigma54_activat"/>
    <property type="match status" value="1"/>
</dbReference>
<dbReference type="SMART" id="SM00382">
    <property type="entry name" value="AAA"/>
    <property type="match status" value="1"/>
</dbReference>
<keyword evidence="11" id="KW-1185">Reference proteome</keyword>
<dbReference type="PROSITE" id="PS50045">
    <property type="entry name" value="SIGMA54_INTERACT_4"/>
    <property type="match status" value="1"/>
</dbReference>
<proteinExistence type="predicted"/>
<dbReference type="PANTHER" id="PTHR32071:SF57">
    <property type="entry name" value="C4-DICARBOXYLATE TRANSPORT TRANSCRIPTIONAL REGULATORY PROTEIN DCTD"/>
    <property type="match status" value="1"/>
</dbReference>
<keyword evidence="1" id="KW-0547">Nucleotide-binding</keyword>
<dbReference type="SMART" id="SM00448">
    <property type="entry name" value="REC"/>
    <property type="match status" value="1"/>
</dbReference>
<dbReference type="PROSITE" id="PS00676">
    <property type="entry name" value="SIGMA54_INTERACT_2"/>
    <property type="match status" value="1"/>
</dbReference>
<dbReference type="GO" id="GO:0006355">
    <property type="term" value="P:regulation of DNA-templated transcription"/>
    <property type="evidence" value="ECO:0007669"/>
    <property type="project" value="InterPro"/>
</dbReference>